<evidence type="ECO:0000313" key="4">
    <source>
        <dbReference type="Proteomes" id="UP000054858"/>
    </source>
</evidence>
<gene>
    <name evidence="3" type="ORF">Loak_0017</name>
</gene>
<evidence type="ECO:0000256" key="2">
    <source>
        <dbReference type="ARBA" id="ARBA00022679"/>
    </source>
</evidence>
<dbReference type="InterPro" id="IPR051199">
    <property type="entry name" value="LPS_LOS_Heptosyltrfase"/>
</dbReference>
<dbReference type="GO" id="GO:0008713">
    <property type="term" value="F:ADP-heptose-lipopolysaccharide heptosyltransferase activity"/>
    <property type="evidence" value="ECO:0007669"/>
    <property type="project" value="TreeGrafter"/>
</dbReference>
<sequence>MIRLPNWVGDVIMAFPALQVIKQNGIALQLLGKPWVNDLFAATDMPLITLEKKFWQTTKKIAKLADVDKLLLLTNSFSSALMGRLAGKTQIGYKTDGRQWLLTTGIAKSPIQHEVEYFWNLARFASECWFPQISWPKQIPDKIILPLSQTSKTTAKQALQRANITKPFWVLCPFAHGTGKDGKPKIWPHWRELAQQLGQRPLVVCPGKNEEHLCAALPSEVTVLSGLNLSEYAAILALAEQVLANDSGPMHLAAAVGANTLGIFGVSDPQRVRPWGADFIGSGEGWPSLAQVLTHLSI</sequence>
<proteinExistence type="predicted"/>
<dbReference type="SUPFAM" id="SSF53756">
    <property type="entry name" value="UDP-Glycosyltransferase/glycogen phosphorylase"/>
    <property type="match status" value="1"/>
</dbReference>
<dbReference type="RefSeq" id="WP_035893183.1">
    <property type="nucleotide sequence ID" value="NZ_LCUA01000031.1"/>
</dbReference>
<dbReference type="AlphaFoldDB" id="A0A0W0XK14"/>
<dbReference type="CDD" id="cd03789">
    <property type="entry name" value="GT9_LPS_heptosyltransferase"/>
    <property type="match status" value="1"/>
</dbReference>
<protein>
    <submittedName>
        <fullName evidence="3">Heptosyl transferase, glycosyltransferase family 9 protein</fullName>
    </submittedName>
</protein>
<evidence type="ECO:0000256" key="1">
    <source>
        <dbReference type="ARBA" id="ARBA00022676"/>
    </source>
</evidence>
<dbReference type="Pfam" id="PF01075">
    <property type="entry name" value="Glyco_transf_9"/>
    <property type="match status" value="1"/>
</dbReference>
<dbReference type="PATRIC" id="fig|29423.5.peg.17"/>
<dbReference type="PANTHER" id="PTHR30160">
    <property type="entry name" value="TETRAACYLDISACCHARIDE 4'-KINASE-RELATED"/>
    <property type="match status" value="1"/>
</dbReference>
<organism evidence="3 4">
    <name type="scientific">Legionella oakridgensis</name>
    <dbReference type="NCBI Taxonomy" id="29423"/>
    <lineage>
        <taxon>Bacteria</taxon>
        <taxon>Pseudomonadati</taxon>
        <taxon>Pseudomonadota</taxon>
        <taxon>Gammaproteobacteria</taxon>
        <taxon>Legionellales</taxon>
        <taxon>Legionellaceae</taxon>
        <taxon>Legionella</taxon>
    </lineage>
</organism>
<name>A0A0W0XK14_9GAMM</name>
<dbReference type="EMBL" id="LNYP01000001">
    <property type="protein sequence ID" value="KTD44768.1"/>
    <property type="molecule type" value="Genomic_DNA"/>
</dbReference>
<dbReference type="GO" id="GO:0009244">
    <property type="term" value="P:lipopolysaccharide core region biosynthetic process"/>
    <property type="evidence" value="ECO:0007669"/>
    <property type="project" value="TreeGrafter"/>
</dbReference>
<reference evidence="3 4" key="1">
    <citation type="submission" date="2015-11" db="EMBL/GenBank/DDBJ databases">
        <title>Genomic analysis of 38 Legionella species identifies large and diverse effector repertoires.</title>
        <authorList>
            <person name="Burstein D."/>
            <person name="Amaro F."/>
            <person name="Zusman T."/>
            <person name="Lifshitz Z."/>
            <person name="Cohen O."/>
            <person name="Gilbert J.A."/>
            <person name="Pupko T."/>
            <person name="Shuman H.A."/>
            <person name="Segal G."/>
        </authorList>
    </citation>
    <scope>NUCLEOTIDE SEQUENCE [LARGE SCALE GENOMIC DNA]</scope>
    <source>
        <strain evidence="3 4">Oak Ridge-10</strain>
    </source>
</reference>
<dbReference type="Proteomes" id="UP000054858">
    <property type="component" value="Unassembled WGS sequence"/>
</dbReference>
<comment type="caution">
    <text evidence="3">The sequence shown here is derived from an EMBL/GenBank/DDBJ whole genome shotgun (WGS) entry which is preliminary data.</text>
</comment>
<evidence type="ECO:0000313" key="3">
    <source>
        <dbReference type="EMBL" id="KTD44768.1"/>
    </source>
</evidence>
<dbReference type="InterPro" id="IPR002201">
    <property type="entry name" value="Glyco_trans_9"/>
</dbReference>
<accession>A0A0W0XK14</accession>
<dbReference type="GO" id="GO:0005829">
    <property type="term" value="C:cytosol"/>
    <property type="evidence" value="ECO:0007669"/>
    <property type="project" value="TreeGrafter"/>
</dbReference>
<dbReference type="Gene3D" id="3.40.50.2000">
    <property type="entry name" value="Glycogen Phosphorylase B"/>
    <property type="match status" value="2"/>
</dbReference>
<keyword evidence="2 3" id="KW-0808">Transferase</keyword>
<keyword evidence="1" id="KW-0328">Glycosyltransferase</keyword>